<accession>A0A857N5E8</accession>
<dbReference type="PANTHER" id="PTHR23321:SF26">
    <property type="entry name" value="SMALL RIBOSOMAL SUBUNIT PROTEIN US15M"/>
    <property type="match status" value="1"/>
</dbReference>
<dbReference type="PROSITE" id="PS00362">
    <property type="entry name" value="RIBOSOMAL_S15"/>
    <property type="match status" value="1"/>
</dbReference>
<dbReference type="InterPro" id="IPR005290">
    <property type="entry name" value="Ribosomal_uS15_bac-type"/>
</dbReference>
<dbReference type="KEGG" id="caqa:MICH65_0285"/>
<name>A0A857N5E8_9BACT</name>
<comment type="similarity">
    <text evidence="4 5">Belongs to the universal ribosomal protein uS15 family.</text>
</comment>
<dbReference type="AlphaFoldDB" id="A0A857N5E8"/>
<keyword evidence="8" id="KW-1185">Reference proteome</keyword>
<keyword evidence="1 4" id="KW-0689">Ribosomal protein</keyword>
<sequence length="90" mass="10111">MLTREEKSTIIKKFATSKSDTGSPSVQVALLTNQIDKLVNHLKGHKTDNHSRRGLLKIVSKRRRLLNYLAKTNPKSLQDLTSTLKIGKTV</sequence>
<gene>
    <name evidence="4" type="primary">rpsO</name>
    <name evidence="7" type="ORF">MICH65_0285</name>
</gene>
<protein>
    <recommendedName>
        <fullName evidence="4">Small ribosomal subunit protein uS15</fullName>
    </recommendedName>
</protein>
<dbReference type="GO" id="GO:0022627">
    <property type="term" value="C:cytosolic small ribosomal subunit"/>
    <property type="evidence" value="ECO:0007669"/>
    <property type="project" value="TreeGrafter"/>
</dbReference>
<dbReference type="NCBIfam" id="TIGR00952">
    <property type="entry name" value="S15_bact"/>
    <property type="match status" value="1"/>
</dbReference>
<reference evidence="8" key="1">
    <citation type="journal article" date="2020" name="Microorganisms">
        <title>Complete Genome of a Member of a New Bacterial Lineage in the Microgenomates Group Reveals an Unusual Nucleotide Composition Disparity Between Two Strands of DNA and Limited Metabolic Potential.</title>
        <authorList>
            <person name="Kadnikov V.V."/>
            <person name="Mardanov A.V."/>
            <person name="Beletsky A.V."/>
            <person name="Karnachuk O.V."/>
            <person name="Ravin N.V."/>
        </authorList>
    </citation>
    <scope>NUCLEOTIDE SEQUENCE [LARGE SCALE GENOMIC DNA]</scope>
</reference>
<comment type="subunit">
    <text evidence="3 4">Part of the 30S ribosomal subunit. Forms a bridge to the 50S subunit in the 70S ribosome, contacting the 23S rRNA.</text>
</comment>
<dbReference type="InterPro" id="IPR009068">
    <property type="entry name" value="uS15_NS1_RNA-bd_sf"/>
</dbReference>
<evidence type="ECO:0000256" key="4">
    <source>
        <dbReference type="HAMAP-Rule" id="MF_01343"/>
    </source>
</evidence>
<evidence type="ECO:0000313" key="8">
    <source>
        <dbReference type="Proteomes" id="UP000463983"/>
    </source>
</evidence>
<comment type="function">
    <text evidence="4">Forms an intersubunit bridge (bridge B4) with the 23S rRNA of the 50S subunit in the ribosome.</text>
</comment>
<dbReference type="CDD" id="cd00353">
    <property type="entry name" value="Ribosomal_S15p_S13e"/>
    <property type="match status" value="1"/>
</dbReference>
<dbReference type="Proteomes" id="UP000463983">
    <property type="component" value="Chromosome"/>
</dbReference>
<keyword evidence="2 4" id="KW-0687">Ribonucleoprotein</keyword>
<evidence type="ECO:0000256" key="2">
    <source>
        <dbReference type="ARBA" id="ARBA00023274"/>
    </source>
</evidence>
<dbReference type="SUPFAM" id="SSF47060">
    <property type="entry name" value="S15/NS1 RNA-binding domain"/>
    <property type="match status" value="1"/>
</dbReference>
<evidence type="ECO:0000256" key="5">
    <source>
        <dbReference type="RuleBase" id="RU003919"/>
    </source>
</evidence>
<dbReference type="PANTHER" id="PTHR23321">
    <property type="entry name" value="RIBOSOMAL PROTEIN S15, BACTERIAL AND ORGANELLAR"/>
    <property type="match status" value="1"/>
</dbReference>
<dbReference type="Gene3D" id="6.10.250.3130">
    <property type="match status" value="1"/>
</dbReference>
<dbReference type="FunFam" id="1.10.287.10:FF:000002">
    <property type="entry name" value="30S ribosomal protein S15"/>
    <property type="match status" value="1"/>
</dbReference>
<organism evidence="7 8">
    <name type="scientific">Candidatus Chazhemtobacterium aquaticus</name>
    <dbReference type="NCBI Taxonomy" id="2715735"/>
    <lineage>
        <taxon>Bacteria</taxon>
        <taxon>Candidatus Chazhemtobacteraceae</taxon>
        <taxon>Candidatus Chazhemtobacterium</taxon>
    </lineage>
</organism>
<keyword evidence="4 6" id="KW-0694">RNA-binding</keyword>
<dbReference type="Gene3D" id="1.10.287.10">
    <property type="entry name" value="S15/NS1, RNA-binding"/>
    <property type="match status" value="1"/>
</dbReference>
<proteinExistence type="inferred from homology"/>
<dbReference type="GO" id="GO:0006412">
    <property type="term" value="P:translation"/>
    <property type="evidence" value="ECO:0007669"/>
    <property type="project" value="UniProtKB-UniRule"/>
</dbReference>
<evidence type="ECO:0000256" key="6">
    <source>
        <dbReference type="RuleBase" id="RU004524"/>
    </source>
</evidence>
<evidence type="ECO:0000256" key="3">
    <source>
        <dbReference type="ARBA" id="ARBA00064542"/>
    </source>
</evidence>
<dbReference type="SMART" id="SM01387">
    <property type="entry name" value="Ribosomal_S15"/>
    <property type="match status" value="1"/>
</dbReference>
<evidence type="ECO:0000256" key="1">
    <source>
        <dbReference type="ARBA" id="ARBA00022980"/>
    </source>
</evidence>
<dbReference type="RefSeq" id="WP_161931652.1">
    <property type="nucleotide sequence ID" value="NZ_CP047901.1"/>
</dbReference>
<dbReference type="EMBL" id="CP047901">
    <property type="protein sequence ID" value="QHO63266.1"/>
    <property type="molecule type" value="Genomic_DNA"/>
</dbReference>
<dbReference type="Pfam" id="PF00312">
    <property type="entry name" value="Ribosomal_S15"/>
    <property type="match status" value="1"/>
</dbReference>
<dbReference type="InterPro" id="IPR000589">
    <property type="entry name" value="Ribosomal_uS15"/>
</dbReference>
<evidence type="ECO:0000313" key="7">
    <source>
        <dbReference type="EMBL" id="QHO63266.1"/>
    </source>
</evidence>
<keyword evidence="4 6" id="KW-0699">rRNA-binding</keyword>
<dbReference type="HAMAP" id="MF_01343_B">
    <property type="entry name" value="Ribosomal_uS15_B"/>
    <property type="match status" value="1"/>
</dbReference>
<dbReference type="GO" id="GO:0019843">
    <property type="term" value="F:rRNA binding"/>
    <property type="evidence" value="ECO:0007669"/>
    <property type="project" value="UniProtKB-UniRule"/>
</dbReference>
<dbReference type="GO" id="GO:0003735">
    <property type="term" value="F:structural constituent of ribosome"/>
    <property type="evidence" value="ECO:0007669"/>
    <property type="project" value="InterPro"/>
</dbReference>
<comment type="function">
    <text evidence="4 6">One of the primary rRNA binding proteins, it binds directly to 16S rRNA where it helps nucleate assembly of the platform of the 30S subunit by binding and bridging several RNA helices of the 16S rRNA.</text>
</comment>